<proteinExistence type="predicted"/>
<name>E6PEV3_9ZZZZ</name>
<evidence type="ECO:0000256" key="1">
    <source>
        <dbReference type="SAM" id="Phobius"/>
    </source>
</evidence>
<feature type="transmembrane region" description="Helical" evidence="1">
    <location>
        <begin position="56"/>
        <end position="75"/>
    </location>
</feature>
<comment type="caution">
    <text evidence="2">The sequence shown here is derived from an EMBL/GenBank/DDBJ whole genome shotgun (WGS) entry which is preliminary data.</text>
</comment>
<keyword evidence="1" id="KW-0472">Membrane</keyword>
<sequence length="673" mass="72412">MTALLMLAVFALCAVLMVRRILPALLAIPVMAIVLCAVAGVPFARLGAVFSGGVTVLAPAYAAVIFGALLGRVTIDTGIARAIVNLTAEYGGENPLLFALVLCAVTAVLFVSLSGLGAIVMVGSIVLPTMLAVGVPRRLTGPLFLMAFALGFTFNIANWTFYTTFFGVTEGRLLPFALALAAIDAIALLAFAIVGFARERDYATWREARRDEDAEVLDLESDRGGRVPAIAMVVPLLPMPLYFFFHLDAVTAFSVSAVLAAAIVRPRAIVQTLVGAAIRGIEDVAPAVLLFMGIGMLLVAVKEPAMHAALAPIAGDWIARPTAFVLVFGLLSPLVLYRGPLNPFGVGIAFFAALIGAHAIAPVLLVAGVMALVAVQNVCDPTNTANVWVANQTGDRTERMMLVTLPYQYVVAILAALLAVSLHIASAAPLPSAPFPPGLLAPASAAHRIVVDDDGTRFGRIAAATVAARLTHAGFQVARRHAVPERRDCSAKPYAAYLYVRRQRFPLLEGVNLDIGLRLEDCGGWVVREWHDHAIEPHPRAALVRRLALQGVRRLLAWRARHPRRAHILFAHGLSLPANLRPTYYFALFKTVDGYMRVYVRAGGPAWAAGMRTGEIVDKIDGRWWWDYGTFQSEARSYDGKAHSFQVRVGNGTRQIQLLAPVLPKEVEALLRE</sequence>
<gene>
    <name evidence="2" type="ORF">CARN1_0164</name>
</gene>
<feature type="transmembrane region" description="Helical" evidence="1">
    <location>
        <begin position="27"/>
        <end position="44"/>
    </location>
</feature>
<keyword evidence="1" id="KW-0812">Transmembrane</keyword>
<organism evidence="2">
    <name type="scientific">mine drainage metagenome</name>
    <dbReference type="NCBI Taxonomy" id="410659"/>
    <lineage>
        <taxon>unclassified sequences</taxon>
        <taxon>metagenomes</taxon>
        <taxon>ecological metagenomes</taxon>
    </lineage>
</organism>
<feature type="transmembrane region" description="Helical" evidence="1">
    <location>
        <begin position="139"/>
        <end position="161"/>
    </location>
</feature>
<evidence type="ECO:0000313" key="2">
    <source>
        <dbReference type="EMBL" id="CBH74989.1"/>
    </source>
</evidence>
<dbReference type="EMBL" id="CABL01000005">
    <property type="protein sequence ID" value="CBH74989.1"/>
    <property type="molecule type" value="Genomic_DNA"/>
</dbReference>
<feature type="transmembrane region" description="Helical" evidence="1">
    <location>
        <begin position="284"/>
        <end position="305"/>
    </location>
</feature>
<protein>
    <recommendedName>
        <fullName evidence="3">Citrate transporter</fullName>
    </recommendedName>
</protein>
<feature type="transmembrane region" description="Helical" evidence="1">
    <location>
        <begin position="317"/>
        <end position="336"/>
    </location>
</feature>
<feature type="transmembrane region" description="Helical" evidence="1">
    <location>
        <begin position="409"/>
        <end position="430"/>
    </location>
</feature>
<feature type="transmembrane region" description="Helical" evidence="1">
    <location>
        <begin position="241"/>
        <end position="264"/>
    </location>
</feature>
<dbReference type="AlphaFoldDB" id="E6PEV3"/>
<keyword evidence="1" id="KW-1133">Transmembrane helix</keyword>
<accession>E6PEV3</accession>
<reference evidence="2" key="1">
    <citation type="submission" date="2009-10" db="EMBL/GenBank/DDBJ databases">
        <title>Diversity of trophic interactions inside an arsenic-rich microbial ecosystem.</title>
        <authorList>
            <person name="Bertin P.N."/>
            <person name="Heinrich-Salmeron A."/>
            <person name="Pelletier E."/>
            <person name="Goulhen-Chollet F."/>
            <person name="Arsene-Ploetze F."/>
            <person name="Gallien S."/>
            <person name="Calteau A."/>
            <person name="Vallenet D."/>
            <person name="Casiot C."/>
            <person name="Chane-Woon-Ming B."/>
            <person name="Giloteaux L."/>
            <person name="Barakat M."/>
            <person name="Bonnefoy V."/>
            <person name="Bruneel O."/>
            <person name="Chandler M."/>
            <person name="Cleiss J."/>
            <person name="Duran R."/>
            <person name="Elbaz-Poulichet F."/>
            <person name="Fonknechten N."/>
            <person name="Lauga B."/>
            <person name="Mornico D."/>
            <person name="Ortet P."/>
            <person name="Schaeffer C."/>
            <person name="Siguier P."/>
            <person name="Alexander Thil Smith A."/>
            <person name="Van Dorsselaer A."/>
            <person name="Weissenbach J."/>
            <person name="Medigue C."/>
            <person name="Le Paslier D."/>
        </authorList>
    </citation>
    <scope>NUCLEOTIDE SEQUENCE</scope>
</reference>
<feature type="transmembrane region" description="Helical" evidence="1">
    <location>
        <begin position="95"/>
        <end position="127"/>
    </location>
</feature>
<feature type="transmembrane region" description="Helical" evidence="1">
    <location>
        <begin position="348"/>
        <end position="375"/>
    </location>
</feature>
<evidence type="ECO:0008006" key="3">
    <source>
        <dbReference type="Google" id="ProtNLM"/>
    </source>
</evidence>
<feature type="transmembrane region" description="Helical" evidence="1">
    <location>
        <begin position="173"/>
        <end position="197"/>
    </location>
</feature>